<evidence type="ECO:0000313" key="13">
    <source>
        <dbReference type="EMBL" id="BCJ68517.1"/>
    </source>
</evidence>
<dbReference type="AlphaFoldDB" id="A0A810N5E0"/>
<comment type="subcellular location">
    <subcellularLocation>
        <location evidence="3">Secreted</location>
    </subcellularLocation>
</comment>
<evidence type="ECO:0000256" key="6">
    <source>
        <dbReference type="ARBA" id="ARBA00022525"/>
    </source>
</evidence>
<feature type="chain" id="PRO_5032790125" description="pectate lyase" evidence="11">
    <location>
        <begin position="38"/>
        <end position="463"/>
    </location>
</feature>
<evidence type="ECO:0000256" key="9">
    <source>
        <dbReference type="ARBA" id="ARBA00023239"/>
    </source>
</evidence>
<comment type="similarity">
    <text evidence="4">Belongs to the polysaccharide lyase 3 family.</text>
</comment>
<reference evidence="13" key="1">
    <citation type="submission" date="2020-08" db="EMBL/GenBank/DDBJ databases">
        <title>Whole genome shotgun sequence of Polymorphospora rubra NBRC 101157.</title>
        <authorList>
            <person name="Komaki H."/>
            <person name="Tamura T."/>
        </authorList>
    </citation>
    <scope>NUCLEOTIDE SEQUENCE</scope>
    <source>
        <strain evidence="13">NBRC 101157</strain>
    </source>
</reference>
<comment type="cofactor">
    <cofactor evidence="2">
        <name>Ca(2+)</name>
        <dbReference type="ChEBI" id="CHEBI:29108"/>
    </cofactor>
</comment>
<accession>A0A810N5E0</accession>
<evidence type="ECO:0000256" key="8">
    <source>
        <dbReference type="ARBA" id="ARBA00022837"/>
    </source>
</evidence>
<keyword evidence="7 11" id="KW-0732">Signal</keyword>
<keyword evidence="9" id="KW-0456">Lyase</keyword>
<dbReference type="InterPro" id="IPR004898">
    <property type="entry name" value="Pectate_lyase_PlyH/PlyE-like"/>
</dbReference>
<feature type="domain" description="3-keto-alpha-glucoside-1,2-lyase/3-keto-2-hydroxy-glucal hydratase" evidence="12">
    <location>
        <begin position="45"/>
        <end position="207"/>
    </location>
</feature>
<evidence type="ECO:0000256" key="3">
    <source>
        <dbReference type="ARBA" id="ARBA00004613"/>
    </source>
</evidence>
<dbReference type="InterPro" id="IPR013320">
    <property type="entry name" value="ConA-like_dom_sf"/>
</dbReference>
<dbReference type="Gene3D" id="2.160.20.10">
    <property type="entry name" value="Single-stranded right-handed beta-helix, Pectin lyase-like"/>
    <property type="match status" value="1"/>
</dbReference>
<evidence type="ECO:0000256" key="4">
    <source>
        <dbReference type="ARBA" id="ARBA00006463"/>
    </source>
</evidence>
<feature type="compositionally biased region" description="Pro residues" evidence="10">
    <location>
        <begin position="217"/>
        <end position="247"/>
    </location>
</feature>
<dbReference type="GO" id="GO:0045490">
    <property type="term" value="P:pectin catabolic process"/>
    <property type="evidence" value="ECO:0007669"/>
    <property type="project" value="TreeGrafter"/>
</dbReference>
<dbReference type="Pfam" id="PF06439">
    <property type="entry name" value="3keto-disac_hyd"/>
    <property type="match status" value="1"/>
</dbReference>
<dbReference type="Gene3D" id="2.60.120.560">
    <property type="entry name" value="Exo-inulinase, domain 1"/>
    <property type="match status" value="1"/>
</dbReference>
<feature type="signal peptide" evidence="11">
    <location>
        <begin position="1"/>
        <end position="37"/>
    </location>
</feature>
<dbReference type="EC" id="4.2.2.2" evidence="5"/>
<dbReference type="InterPro" id="IPR010496">
    <property type="entry name" value="AL/BT2_dom"/>
</dbReference>
<evidence type="ECO:0000256" key="7">
    <source>
        <dbReference type="ARBA" id="ARBA00022729"/>
    </source>
</evidence>
<dbReference type="InterPro" id="IPR011050">
    <property type="entry name" value="Pectin_lyase_fold/virulence"/>
</dbReference>
<comment type="catalytic activity">
    <reaction evidence="1">
        <text>Eliminative cleavage of (1-&gt;4)-alpha-D-galacturonan to give oligosaccharides with 4-deoxy-alpha-D-galact-4-enuronosyl groups at their non-reducing ends.</text>
        <dbReference type="EC" id="4.2.2.2"/>
    </reaction>
</comment>
<evidence type="ECO:0000256" key="2">
    <source>
        <dbReference type="ARBA" id="ARBA00001913"/>
    </source>
</evidence>
<dbReference type="GO" id="GO:0016787">
    <property type="term" value="F:hydrolase activity"/>
    <property type="evidence" value="ECO:0007669"/>
    <property type="project" value="InterPro"/>
</dbReference>
<dbReference type="PANTHER" id="PTHR33407">
    <property type="entry name" value="PECTATE LYASE F-RELATED"/>
    <property type="match status" value="1"/>
</dbReference>
<dbReference type="SUPFAM" id="SSF49899">
    <property type="entry name" value="Concanavalin A-like lectins/glucanases"/>
    <property type="match status" value="1"/>
</dbReference>
<protein>
    <recommendedName>
        <fullName evidence="5">pectate lyase</fullName>
        <ecNumber evidence="5">4.2.2.2</ecNumber>
    </recommendedName>
</protein>
<keyword evidence="8" id="KW-0106">Calcium</keyword>
<dbReference type="SUPFAM" id="SSF51126">
    <property type="entry name" value="Pectin lyase-like"/>
    <property type="match status" value="1"/>
</dbReference>
<dbReference type="KEGG" id="pry:Prubr_55380"/>
<evidence type="ECO:0000256" key="5">
    <source>
        <dbReference type="ARBA" id="ARBA00012272"/>
    </source>
</evidence>
<organism evidence="13 14">
    <name type="scientific">Polymorphospora rubra</name>
    <dbReference type="NCBI Taxonomy" id="338584"/>
    <lineage>
        <taxon>Bacteria</taxon>
        <taxon>Bacillati</taxon>
        <taxon>Actinomycetota</taxon>
        <taxon>Actinomycetes</taxon>
        <taxon>Micromonosporales</taxon>
        <taxon>Micromonosporaceae</taxon>
        <taxon>Polymorphospora</taxon>
    </lineage>
</organism>
<dbReference type="GO" id="GO:0005576">
    <property type="term" value="C:extracellular region"/>
    <property type="evidence" value="ECO:0007669"/>
    <property type="project" value="UniProtKB-SubCell"/>
</dbReference>
<evidence type="ECO:0000256" key="10">
    <source>
        <dbReference type="SAM" id="MobiDB-lite"/>
    </source>
</evidence>
<evidence type="ECO:0000256" key="1">
    <source>
        <dbReference type="ARBA" id="ARBA00000695"/>
    </source>
</evidence>
<dbReference type="EMBL" id="AP023359">
    <property type="protein sequence ID" value="BCJ68517.1"/>
    <property type="molecule type" value="Genomic_DNA"/>
</dbReference>
<dbReference type="InterPro" id="IPR012334">
    <property type="entry name" value="Pectin_lyas_fold"/>
</dbReference>
<dbReference type="Proteomes" id="UP000680866">
    <property type="component" value="Chromosome"/>
</dbReference>
<feature type="region of interest" description="Disordered" evidence="10">
    <location>
        <begin position="207"/>
        <end position="257"/>
    </location>
</feature>
<gene>
    <name evidence="13" type="ORF">Prubr_55380</name>
</gene>
<evidence type="ECO:0000256" key="11">
    <source>
        <dbReference type="SAM" id="SignalP"/>
    </source>
</evidence>
<dbReference type="Pfam" id="PF03211">
    <property type="entry name" value="Pectate_lyase"/>
    <property type="match status" value="1"/>
</dbReference>
<dbReference type="GO" id="GO:0030570">
    <property type="term" value="F:pectate lyase activity"/>
    <property type="evidence" value="ECO:0007669"/>
    <property type="project" value="UniProtKB-EC"/>
</dbReference>
<keyword evidence="6" id="KW-0964">Secreted</keyword>
<dbReference type="PANTHER" id="PTHR33407:SF9">
    <property type="entry name" value="PECTATE LYASE F-RELATED"/>
    <property type="match status" value="1"/>
</dbReference>
<name>A0A810N5E0_9ACTN</name>
<evidence type="ECO:0000259" key="12">
    <source>
        <dbReference type="Pfam" id="PF06439"/>
    </source>
</evidence>
<proteinExistence type="inferred from homology"/>
<sequence length="463" mass="47837">MGGSPTFRRRLRTSALAVGSAVVVTVASIGFTNLANAATVFDANFDNGSTSGWSKSGGTWSVVSDGSSVLRQTNAGSENARQFAGDTGWTNYTVQARVKPISFGSGGHVGLLARASGSTKFYRLALVPGNQVQLQSVSGSSVTVLGSTTQSVATGSWYTLAIEVSGSTIRGRVNGTQFASASNSDISAGRIGLQTVYASASFDDVSVNTGGGTNPTPTTPGPNPTTPPPTTPPPTTPPPTNPPPGAWPSPTGQVKVDDTIQVPSSGLDGGLKRYYGIGDGGQGESQDPMFVLAPGATLRNVILGAPAGDGVHCEGNCTLINVWWEDVGEDAATFRGGSTYLVDGGGARSASDKVFQHNGGGTLTIRNFQVENAGKLYRACGNCSTSYQRHVVMQNITARSTKALAGINTNWGDTARFSNITVYGSTVICEKYRGVPKGSEPTKIGEGADGVNCIYNESDITRR</sequence>
<evidence type="ECO:0000313" key="14">
    <source>
        <dbReference type="Proteomes" id="UP000680866"/>
    </source>
</evidence>
<keyword evidence="14" id="KW-1185">Reference proteome</keyword>